<sequence>MASSSSYMSARSSSTHRRFAQTSANQAAPGPLHHDVDPAPNPKPVFRFLAFGLIIFLGFLQYFLPATHFRDPSDPLRKWIPLNSSSSSSNSRNSGDGSSSSISSNDGDDGKVHVVSWIECLDLRMLAVLANSTLSNSKYPDSLYFHFFTPEGNKDRVSLYKLKVLFPYSNIEIHGQEEVKELVKTATSEAEYAKLNLEEIAPFVIPSIHQLLRKFIFISPNVILKGRIEEITGVGLSLHAIAAAEDCSKRLNTYVNYHVLDAIQRSASKPWVPQTSYPKDACMPDLSLLLIDARKLKREFLEAILWWSKVLNWSERNGKKNPAIALVLHNRYHKLSDSWLVKDSTSHEVTNMSMIINYDGPKIACSEYGGGIHINQQSYDGNLWKQYLPPKSDRIFDG</sequence>
<keyword evidence="2" id="KW-0328">Glycosyltransferase</keyword>
<keyword evidence="5" id="KW-0472">Membrane</keyword>
<evidence type="ECO:0008006" key="8">
    <source>
        <dbReference type="Google" id="ProtNLM"/>
    </source>
</evidence>
<gene>
    <name evidence="6" type="ORF">SLEP1_g6400</name>
</gene>
<dbReference type="Gene3D" id="3.90.550.10">
    <property type="entry name" value="Spore Coat Polysaccharide Biosynthesis Protein SpsA, Chain A"/>
    <property type="match status" value="1"/>
</dbReference>
<reference evidence="6 7" key="1">
    <citation type="journal article" date="2021" name="Commun. Biol.">
        <title>The genome of Shorea leprosula (Dipterocarpaceae) highlights the ecological relevance of drought in aseasonal tropical rainforests.</title>
        <authorList>
            <person name="Ng K.K.S."/>
            <person name="Kobayashi M.J."/>
            <person name="Fawcett J.A."/>
            <person name="Hatakeyama M."/>
            <person name="Paape T."/>
            <person name="Ng C.H."/>
            <person name="Ang C.C."/>
            <person name="Tnah L.H."/>
            <person name="Lee C.T."/>
            <person name="Nishiyama T."/>
            <person name="Sese J."/>
            <person name="O'Brien M.J."/>
            <person name="Copetti D."/>
            <person name="Mohd Noor M.I."/>
            <person name="Ong R.C."/>
            <person name="Putra M."/>
            <person name="Sireger I.Z."/>
            <person name="Indrioko S."/>
            <person name="Kosugi Y."/>
            <person name="Izuno A."/>
            <person name="Isagi Y."/>
            <person name="Lee S.L."/>
            <person name="Shimizu K.K."/>
        </authorList>
    </citation>
    <scope>NUCLEOTIDE SEQUENCE [LARGE SCALE GENOMIC DNA]</scope>
    <source>
        <strain evidence="6">214</strain>
    </source>
</reference>
<accession>A0AAV5HV32</accession>
<dbReference type="AlphaFoldDB" id="A0AAV5HV32"/>
<dbReference type="GO" id="GO:0005794">
    <property type="term" value="C:Golgi apparatus"/>
    <property type="evidence" value="ECO:0007669"/>
    <property type="project" value="TreeGrafter"/>
</dbReference>
<dbReference type="Proteomes" id="UP001054252">
    <property type="component" value="Unassembled WGS sequence"/>
</dbReference>
<dbReference type="InterPro" id="IPR050748">
    <property type="entry name" value="Glycosyltrans_8_dom-fam"/>
</dbReference>
<keyword evidence="5" id="KW-1133">Transmembrane helix</keyword>
<feature type="transmembrane region" description="Helical" evidence="5">
    <location>
        <begin position="45"/>
        <end position="64"/>
    </location>
</feature>
<evidence type="ECO:0000256" key="2">
    <source>
        <dbReference type="ARBA" id="ARBA00022676"/>
    </source>
</evidence>
<dbReference type="InterPro" id="IPR029044">
    <property type="entry name" value="Nucleotide-diphossugar_trans"/>
</dbReference>
<keyword evidence="3" id="KW-0808">Transferase</keyword>
<comment type="pathway">
    <text evidence="1">Glycan metabolism; pectin biosynthesis.</text>
</comment>
<dbReference type="PANTHER" id="PTHR13778:SF47">
    <property type="entry name" value="LIPOPOLYSACCHARIDE 1,3-GALACTOSYLTRANSFERASE"/>
    <property type="match status" value="1"/>
</dbReference>
<name>A0AAV5HV32_9ROSI</name>
<evidence type="ECO:0000256" key="3">
    <source>
        <dbReference type="ARBA" id="ARBA00022679"/>
    </source>
</evidence>
<organism evidence="6 7">
    <name type="scientific">Rubroshorea leprosula</name>
    <dbReference type="NCBI Taxonomy" id="152421"/>
    <lineage>
        <taxon>Eukaryota</taxon>
        <taxon>Viridiplantae</taxon>
        <taxon>Streptophyta</taxon>
        <taxon>Embryophyta</taxon>
        <taxon>Tracheophyta</taxon>
        <taxon>Spermatophyta</taxon>
        <taxon>Magnoliopsida</taxon>
        <taxon>eudicotyledons</taxon>
        <taxon>Gunneridae</taxon>
        <taxon>Pentapetalae</taxon>
        <taxon>rosids</taxon>
        <taxon>malvids</taxon>
        <taxon>Malvales</taxon>
        <taxon>Dipterocarpaceae</taxon>
        <taxon>Rubroshorea</taxon>
    </lineage>
</organism>
<dbReference type="GO" id="GO:0016757">
    <property type="term" value="F:glycosyltransferase activity"/>
    <property type="evidence" value="ECO:0007669"/>
    <property type="project" value="UniProtKB-KW"/>
</dbReference>
<feature type="region of interest" description="Disordered" evidence="4">
    <location>
        <begin position="84"/>
        <end position="108"/>
    </location>
</feature>
<proteinExistence type="predicted"/>
<dbReference type="PANTHER" id="PTHR13778">
    <property type="entry name" value="GLYCOSYLTRANSFERASE 8 DOMAIN-CONTAINING PROTEIN"/>
    <property type="match status" value="1"/>
</dbReference>
<feature type="compositionally biased region" description="Low complexity" evidence="4">
    <location>
        <begin position="84"/>
        <end position="105"/>
    </location>
</feature>
<evidence type="ECO:0000256" key="1">
    <source>
        <dbReference type="ARBA" id="ARBA00004877"/>
    </source>
</evidence>
<comment type="caution">
    <text evidence="6">The sequence shown here is derived from an EMBL/GenBank/DDBJ whole genome shotgun (WGS) entry which is preliminary data.</text>
</comment>
<evidence type="ECO:0000256" key="5">
    <source>
        <dbReference type="SAM" id="Phobius"/>
    </source>
</evidence>
<keyword evidence="7" id="KW-1185">Reference proteome</keyword>
<dbReference type="EMBL" id="BPVZ01000006">
    <property type="protein sequence ID" value="GKU92708.1"/>
    <property type="molecule type" value="Genomic_DNA"/>
</dbReference>
<feature type="compositionally biased region" description="Low complexity" evidence="4">
    <location>
        <begin position="1"/>
        <end position="13"/>
    </location>
</feature>
<evidence type="ECO:0000256" key="4">
    <source>
        <dbReference type="SAM" id="MobiDB-lite"/>
    </source>
</evidence>
<keyword evidence="5" id="KW-0812">Transmembrane</keyword>
<protein>
    <recommendedName>
        <fullName evidence="8">Hexosyltransferase</fullName>
    </recommendedName>
</protein>
<evidence type="ECO:0000313" key="7">
    <source>
        <dbReference type="Proteomes" id="UP001054252"/>
    </source>
</evidence>
<evidence type="ECO:0000313" key="6">
    <source>
        <dbReference type="EMBL" id="GKU92708.1"/>
    </source>
</evidence>
<dbReference type="SUPFAM" id="SSF53448">
    <property type="entry name" value="Nucleotide-diphospho-sugar transferases"/>
    <property type="match status" value="1"/>
</dbReference>
<feature type="region of interest" description="Disordered" evidence="4">
    <location>
        <begin position="1"/>
        <end position="36"/>
    </location>
</feature>